<sequence length="58" mass="6470">MADGLSDWKRTQARPPLPENYRNLKGHKQPSTKMKPKDTRFLDVTGSSGIKPTNTEGS</sequence>
<evidence type="ECO:0000313" key="3">
    <source>
        <dbReference type="Proteomes" id="UP000243515"/>
    </source>
</evidence>
<protein>
    <submittedName>
        <fullName evidence="2">Uncharacterized protein</fullName>
    </submittedName>
</protein>
<comment type="caution">
    <text evidence="2">The sequence shown here is derived from an EMBL/GenBank/DDBJ whole genome shotgun (WGS) entry which is preliminary data.</text>
</comment>
<feature type="compositionally biased region" description="Polar residues" evidence="1">
    <location>
        <begin position="45"/>
        <end position="58"/>
    </location>
</feature>
<accession>A0A232LZB4</accession>
<dbReference type="EMBL" id="NPHW01003491">
    <property type="protein sequence ID" value="OXV09510.1"/>
    <property type="molecule type" value="Genomic_DNA"/>
</dbReference>
<feature type="region of interest" description="Disordered" evidence="1">
    <location>
        <begin position="1"/>
        <end position="58"/>
    </location>
</feature>
<reference evidence="2 3" key="1">
    <citation type="journal article" date="2015" name="Environ. Microbiol.">
        <title>Metagenome sequence of Elaphomyces granulatus from sporocarp tissue reveals Ascomycota ectomycorrhizal fingerprints of genome expansion and a Proteobacteria-rich microbiome.</title>
        <authorList>
            <person name="Quandt C.A."/>
            <person name="Kohler A."/>
            <person name="Hesse C.N."/>
            <person name="Sharpton T.J."/>
            <person name="Martin F."/>
            <person name="Spatafora J.W."/>
        </authorList>
    </citation>
    <scope>NUCLEOTIDE SEQUENCE [LARGE SCALE GENOMIC DNA]</scope>
    <source>
        <strain evidence="2 3">OSC145934</strain>
    </source>
</reference>
<proteinExistence type="predicted"/>
<name>A0A232LZB4_9EURO</name>
<keyword evidence="3" id="KW-1185">Reference proteome</keyword>
<dbReference type="Proteomes" id="UP000243515">
    <property type="component" value="Unassembled WGS sequence"/>
</dbReference>
<evidence type="ECO:0000313" key="2">
    <source>
        <dbReference type="EMBL" id="OXV09510.1"/>
    </source>
</evidence>
<evidence type="ECO:0000256" key="1">
    <source>
        <dbReference type="SAM" id="MobiDB-lite"/>
    </source>
</evidence>
<dbReference type="AlphaFoldDB" id="A0A232LZB4"/>
<feature type="compositionally biased region" description="Basic and acidic residues" evidence="1">
    <location>
        <begin position="1"/>
        <end position="10"/>
    </location>
</feature>
<gene>
    <name evidence="2" type="ORF">Egran_02725</name>
</gene>
<organism evidence="2 3">
    <name type="scientific">Elaphomyces granulatus</name>
    <dbReference type="NCBI Taxonomy" id="519963"/>
    <lineage>
        <taxon>Eukaryota</taxon>
        <taxon>Fungi</taxon>
        <taxon>Dikarya</taxon>
        <taxon>Ascomycota</taxon>
        <taxon>Pezizomycotina</taxon>
        <taxon>Eurotiomycetes</taxon>
        <taxon>Eurotiomycetidae</taxon>
        <taxon>Eurotiales</taxon>
        <taxon>Elaphomycetaceae</taxon>
        <taxon>Elaphomyces</taxon>
    </lineage>
</organism>